<dbReference type="FunFam" id="2.40.30.10:FF:000010">
    <property type="entry name" value="Translation elongation factor 2"/>
    <property type="match status" value="1"/>
</dbReference>
<evidence type="ECO:0000313" key="8">
    <source>
        <dbReference type="EMBL" id="EFP12836.1"/>
    </source>
</evidence>
<dbReference type="Pfam" id="PF00679">
    <property type="entry name" value="EFG_C"/>
    <property type="match status" value="1"/>
</dbReference>
<dbReference type="Gene3D" id="2.40.30.10">
    <property type="entry name" value="Translation factors"/>
    <property type="match status" value="1"/>
</dbReference>
<keyword evidence="4" id="KW-0251">Elongation factor</keyword>
<keyword evidence="2" id="KW-0963">Cytoplasm</keyword>
<dbReference type="GO" id="GO:0005525">
    <property type="term" value="F:GTP binding"/>
    <property type="evidence" value="ECO:0007669"/>
    <property type="project" value="UniProtKB-KW"/>
</dbReference>
<dbReference type="CDD" id="cd16268">
    <property type="entry name" value="EF2_II"/>
    <property type="match status" value="1"/>
</dbReference>
<keyword evidence="3" id="KW-0547">Nucleotide-binding</keyword>
<dbReference type="Gene3D" id="3.30.230.10">
    <property type="match status" value="1"/>
</dbReference>
<dbReference type="GO" id="GO:1990904">
    <property type="term" value="C:ribonucleoprotein complex"/>
    <property type="evidence" value="ECO:0007669"/>
    <property type="project" value="TreeGrafter"/>
</dbReference>
<dbReference type="GO" id="GO:0003924">
    <property type="term" value="F:GTPase activity"/>
    <property type="evidence" value="ECO:0007669"/>
    <property type="project" value="InterPro"/>
</dbReference>
<dbReference type="InterPro" id="IPR014721">
    <property type="entry name" value="Ribsml_uS5_D2-typ_fold_subgr"/>
</dbReference>
<feature type="domain" description="Tr-type G" evidence="7">
    <location>
        <begin position="17"/>
        <end position="344"/>
    </location>
</feature>
<proteinExistence type="predicted"/>
<dbReference type="EMBL" id="DS268499">
    <property type="protein sequence ID" value="EFP12836.1"/>
    <property type="molecule type" value="Genomic_DNA"/>
</dbReference>
<keyword evidence="9" id="KW-1185">Reference proteome</keyword>
<dbReference type="GO" id="GO:0043022">
    <property type="term" value="F:ribosome binding"/>
    <property type="evidence" value="ECO:0007669"/>
    <property type="project" value="TreeGrafter"/>
</dbReference>
<dbReference type="GO" id="GO:0005829">
    <property type="term" value="C:cytosol"/>
    <property type="evidence" value="ECO:0007669"/>
    <property type="project" value="TreeGrafter"/>
</dbReference>
<dbReference type="Gene3D" id="3.30.70.240">
    <property type="match status" value="1"/>
</dbReference>
<dbReference type="KEGG" id="crq:GCK72_019769"/>
<sequence>MVNYTINEVRSLMGRTRNIRNISVIGNNEHGKTSVTNCLTSSAGIMIMEKDTTEMYITVTSAAISLELKMKNDDLDFVKGEDQMETVEIDGKTEKVNSFLINLIESPRLTNFSPEMSSQLRIVDGAIVVVDCVTGVEIQTESVLRQAIPERVKPILFINKMDRTLLELKLGPEEIYQTFKDIVDNINTVISTFGNEDAPFEPMNPSIGNVGFGSAVQRWGFTLKQFAEMYAEKFGISVNKIMKNLWGDRFFDSTTKKWSSTKTNENQKRGFNQFVLEPIFMVMDATLNLEKEKIETISEKLGVELTDYEKDLEGQAVMKAFMRKWLPGGDSILQMAAIHLPSPVTAQKYRMEILYEGSLDDETALAIRACDSNGPLMMYVSKMLPTSNKERFYAFGRVFSGKVVTGQKARIQGPSYVSGQKKDLYEAPIKQIVFLMGRFIEFIDEIPVGNVCCLVGIDQYLVKGGTLTTLKDAHNIRSMKYSVSPVMRVSVEPKNPDDLPKLLDGLKRLTEVDPTVQFISEEEGELFIAGSSDHHLETCIKILEDDGYIPLNTSEPFVLYRETVLSKSNQLCMTKSPNKMNRFFCTAEPVPVDLIKDLESDHVNGIEGYVSKDNGVTLAKKHGITDADNIWCFGTQVAGPNILCVNTKHSEFNHEIKKSVIAGFRWTTAEGVLCQENMRGVQFNIVDMNLHQRSNERGSGQIICGFRRNFYSCALTAEPRLLEPVYLVEIQCLENAIEETSELLSGRRGQVFEKFKTFGASIFTLKGYLPVNESIGFITDSRSIPGVLSIPQYVFDHWQLLPGDPLEDGTMANKIMLDIRKRKGLKESIPDLNDYLDKM</sequence>
<reference evidence="8" key="1">
    <citation type="submission" date="2007-07" db="EMBL/GenBank/DDBJ databases">
        <title>PCAP assembly of the Caenorhabditis remanei genome.</title>
        <authorList>
            <consortium name="The Caenorhabditis remanei Sequencing Consortium"/>
            <person name="Wilson R.K."/>
        </authorList>
    </citation>
    <scope>NUCLEOTIDE SEQUENCE [LARGE SCALE GENOMIC DNA]</scope>
    <source>
        <strain evidence="8">PB4641</strain>
    </source>
</reference>
<dbReference type="InterPro" id="IPR041095">
    <property type="entry name" value="EFG_II"/>
</dbReference>
<dbReference type="FunFam" id="3.30.70.870:FF:000002">
    <property type="entry name" value="Translation elongation factor 2"/>
    <property type="match status" value="1"/>
</dbReference>
<name>E3MZ07_CAERE</name>
<dbReference type="AlphaFoldDB" id="E3MZ07"/>
<protein>
    <recommendedName>
        <fullName evidence="7">Tr-type G domain-containing protein</fullName>
    </recommendedName>
</protein>
<dbReference type="PANTHER" id="PTHR42908:SF10">
    <property type="entry name" value="EUKARYOTIC TRANSLATION ELONGATION FACTOR 2"/>
    <property type="match status" value="1"/>
</dbReference>
<dbReference type="PROSITE" id="PS51722">
    <property type="entry name" value="G_TR_2"/>
    <property type="match status" value="1"/>
</dbReference>
<dbReference type="InterPro" id="IPR000795">
    <property type="entry name" value="T_Tr_GTP-bd_dom"/>
</dbReference>
<keyword evidence="5" id="KW-0648">Protein biosynthesis</keyword>
<dbReference type="STRING" id="31234.E3MZ07"/>
<dbReference type="SUPFAM" id="SSF52540">
    <property type="entry name" value="P-loop containing nucleoside triphosphate hydrolases"/>
    <property type="match status" value="1"/>
</dbReference>
<evidence type="ECO:0000256" key="4">
    <source>
        <dbReference type="ARBA" id="ARBA00022768"/>
    </source>
</evidence>
<dbReference type="InterPro" id="IPR005517">
    <property type="entry name" value="Transl_elong_EFG/EF2_IV"/>
</dbReference>
<dbReference type="SUPFAM" id="SSF54980">
    <property type="entry name" value="EF-G C-terminal domain-like"/>
    <property type="match status" value="2"/>
</dbReference>
<dbReference type="CTD" id="9801857"/>
<dbReference type="HOGENOM" id="CLU_002794_11_2_1"/>
<dbReference type="SUPFAM" id="SSF50447">
    <property type="entry name" value="Translation proteins"/>
    <property type="match status" value="1"/>
</dbReference>
<evidence type="ECO:0000259" key="7">
    <source>
        <dbReference type="PROSITE" id="PS51722"/>
    </source>
</evidence>
<dbReference type="InterPro" id="IPR035647">
    <property type="entry name" value="EFG_III/V"/>
</dbReference>
<evidence type="ECO:0000256" key="2">
    <source>
        <dbReference type="ARBA" id="ARBA00022490"/>
    </source>
</evidence>
<dbReference type="InterPro" id="IPR027417">
    <property type="entry name" value="P-loop_NTPase"/>
</dbReference>
<evidence type="ECO:0000256" key="6">
    <source>
        <dbReference type="ARBA" id="ARBA00023134"/>
    </source>
</evidence>
<dbReference type="SUPFAM" id="SSF54211">
    <property type="entry name" value="Ribosomal protein S5 domain 2-like"/>
    <property type="match status" value="1"/>
</dbReference>
<gene>
    <name evidence="8" type="ORF">CRE_05063</name>
</gene>
<organism evidence="9">
    <name type="scientific">Caenorhabditis remanei</name>
    <name type="common">Caenorhabditis vulgaris</name>
    <dbReference type="NCBI Taxonomy" id="31234"/>
    <lineage>
        <taxon>Eukaryota</taxon>
        <taxon>Metazoa</taxon>
        <taxon>Ecdysozoa</taxon>
        <taxon>Nematoda</taxon>
        <taxon>Chromadorea</taxon>
        <taxon>Rhabditida</taxon>
        <taxon>Rhabditina</taxon>
        <taxon>Rhabditomorpha</taxon>
        <taxon>Rhabditoidea</taxon>
        <taxon>Rhabditidae</taxon>
        <taxon>Peloderinae</taxon>
        <taxon>Caenorhabditis</taxon>
    </lineage>
</organism>
<dbReference type="InterPro" id="IPR004161">
    <property type="entry name" value="EFTu-like_2"/>
</dbReference>
<dbReference type="Proteomes" id="UP000008281">
    <property type="component" value="Unassembled WGS sequence"/>
</dbReference>
<comment type="subcellular location">
    <subcellularLocation>
        <location evidence="1">Cytoplasm</location>
    </subcellularLocation>
</comment>
<evidence type="ECO:0000256" key="3">
    <source>
        <dbReference type="ARBA" id="ARBA00022741"/>
    </source>
</evidence>
<dbReference type="RefSeq" id="XP_003098617.2">
    <property type="nucleotide sequence ID" value="XM_003098569.2"/>
</dbReference>
<dbReference type="OrthoDB" id="364892at2759"/>
<dbReference type="SMART" id="SM00889">
    <property type="entry name" value="EFG_IV"/>
    <property type="match status" value="1"/>
</dbReference>
<dbReference type="FunFam" id="3.90.1430.10:FF:000003">
    <property type="entry name" value="Elongation factor 2"/>
    <property type="match status" value="1"/>
</dbReference>
<evidence type="ECO:0000256" key="1">
    <source>
        <dbReference type="ARBA" id="ARBA00004496"/>
    </source>
</evidence>
<dbReference type="SMART" id="SM00838">
    <property type="entry name" value="EFG_C"/>
    <property type="match status" value="1"/>
</dbReference>
<dbReference type="Pfam" id="PF03144">
    <property type="entry name" value="GTP_EFTU_D2"/>
    <property type="match status" value="1"/>
</dbReference>
<keyword evidence="6" id="KW-0342">GTP-binding</keyword>
<dbReference type="Pfam" id="PF03764">
    <property type="entry name" value="EFG_IV"/>
    <property type="match status" value="1"/>
</dbReference>
<dbReference type="GO" id="GO:0003746">
    <property type="term" value="F:translation elongation factor activity"/>
    <property type="evidence" value="ECO:0007669"/>
    <property type="project" value="UniProtKB-KW"/>
</dbReference>
<dbReference type="Pfam" id="PF14492">
    <property type="entry name" value="EFG_III"/>
    <property type="match status" value="1"/>
</dbReference>
<dbReference type="Gene3D" id="3.90.1430.10">
    <property type="entry name" value="Yeast translation eEF2 (G' domain)"/>
    <property type="match status" value="1"/>
</dbReference>
<dbReference type="InParanoid" id="E3MZ07"/>
<evidence type="ECO:0000256" key="5">
    <source>
        <dbReference type="ARBA" id="ARBA00022917"/>
    </source>
</evidence>
<accession>E3MZ07</accession>
<dbReference type="Gene3D" id="3.40.50.300">
    <property type="entry name" value="P-loop containing nucleotide triphosphate hydrolases"/>
    <property type="match status" value="1"/>
</dbReference>
<dbReference type="InterPro" id="IPR000640">
    <property type="entry name" value="EFG_V-like"/>
</dbReference>
<dbReference type="PANTHER" id="PTHR42908">
    <property type="entry name" value="TRANSLATION ELONGATION FACTOR-RELATED"/>
    <property type="match status" value="1"/>
</dbReference>
<dbReference type="GeneID" id="9801857"/>
<evidence type="ECO:0000313" key="9">
    <source>
        <dbReference type="Proteomes" id="UP000008281"/>
    </source>
</evidence>
<dbReference type="InterPro" id="IPR009000">
    <property type="entry name" value="Transl_B-barrel_sf"/>
</dbReference>
<dbReference type="Pfam" id="PF00009">
    <property type="entry name" value="GTP_EFTU"/>
    <property type="match status" value="1"/>
</dbReference>
<dbReference type="eggNOG" id="KOG0469">
    <property type="taxonomic scope" value="Eukaryota"/>
</dbReference>
<dbReference type="CDD" id="cd01681">
    <property type="entry name" value="aeEF2_snRNP_like_IV"/>
    <property type="match status" value="1"/>
</dbReference>
<dbReference type="Gene3D" id="3.30.70.870">
    <property type="entry name" value="Elongation Factor G (Translational Gtpase), domain 3"/>
    <property type="match status" value="1"/>
</dbReference>
<dbReference type="InterPro" id="IPR020568">
    <property type="entry name" value="Ribosomal_Su5_D2-typ_SF"/>
</dbReference>